<evidence type="ECO:0000313" key="1">
    <source>
        <dbReference type="EMBL" id="CDM31432.1"/>
    </source>
</evidence>
<evidence type="ECO:0000313" key="2">
    <source>
        <dbReference type="Proteomes" id="UP000030686"/>
    </source>
</evidence>
<reference evidence="1" key="1">
    <citation type="journal article" date="2014" name="Nat. Commun.">
        <title>Multiple recent horizontal transfers of a large genomic region in cheese making fungi.</title>
        <authorList>
            <person name="Cheeseman K."/>
            <person name="Ropars J."/>
            <person name="Renault P."/>
            <person name="Dupont J."/>
            <person name="Gouzy J."/>
            <person name="Branca A."/>
            <person name="Abraham A.L."/>
            <person name="Ceppi M."/>
            <person name="Conseiller E."/>
            <person name="Debuchy R."/>
            <person name="Malagnac F."/>
            <person name="Goarin A."/>
            <person name="Silar P."/>
            <person name="Lacoste S."/>
            <person name="Sallet E."/>
            <person name="Bensimon A."/>
            <person name="Giraud T."/>
            <person name="Brygoo Y."/>
        </authorList>
    </citation>
    <scope>NUCLEOTIDE SEQUENCE [LARGE SCALE GENOMIC DNA]</scope>
    <source>
        <strain evidence="1">FM164</strain>
    </source>
</reference>
<sequence length="52" mass="5653">MLRFIRPISGPTRGFIAQPLACQIYSRPLVRECLDLPSVDIVGLSGLSAPNL</sequence>
<keyword evidence="2" id="KW-1185">Reference proteome</keyword>
<accession>W6QPB3</accession>
<organism evidence="1 2">
    <name type="scientific">Penicillium roqueforti (strain FM164)</name>
    <dbReference type="NCBI Taxonomy" id="1365484"/>
    <lineage>
        <taxon>Eukaryota</taxon>
        <taxon>Fungi</taxon>
        <taxon>Dikarya</taxon>
        <taxon>Ascomycota</taxon>
        <taxon>Pezizomycotina</taxon>
        <taxon>Eurotiomycetes</taxon>
        <taxon>Eurotiomycetidae</taxon>
        <taxon>Eurotiales</taxon>
        <taxon>Aspergillaceae</taxon>
        <taxon>Penicillium</taxon>
    </lineage>
</organism>
<dbReference type="EMBL" id="HG792016">
    <property type="protein sequence ID" value="CDM31432.1"/>
    <property type="molecule type" value="Genomic_DNA"/>
</dbReference>
<proteinExistence type="predicted"/>
<dbReference type="AlphaFoldDB" id="W6QPB3"/>
<dbReference type="Proteomes" id="UP000030686">
    <property type="component" value="Unassembled WGS sequence"/>
</dbReference>
<protein>
    <submittedName>
        <fullName evidence="1">Genomic scaffold, ProqFM164S02</fullName>
    </submittedName>
</protein>
<gene>
    <name evidence="1" type="ORF">PROQFM164_S02g001582</name>
</gene>
<name>W6QPB3_PENRF</name>